<dbReference type="EMBL" id="KI689285">
    <property type="protein sequence ID" value="ETK73570.1"/>
    <property type="molecule type" value="Genomic_DNA"/>
</dbReference>
<dbReference type="EMBL" id="KI682816">
    <property type="protein sequence ID" value="ETL80245.1"/>
    <property type="molecule type" value="Genomic_DNA"/>
</dbReference>
<sequence length="47" mass="5264">MAVVVNSSGTELARARPHCDYSMETQNRTTSRLPRHSSVAMVFNQAR</sequence>
<proteinExistence type="predicted"/>
<reference evidence="2" key="3">
    <citation type="submission" date="2013-11" db="EMBL/GenBank/DDBJ databases">
        <title>The Genome Sequence of Phytophthora parasitica CJ05E6.</title>
        <authorList>
            <consortium name="The Broad Institute Genomics Platform"/>
            <person name="Russ C."/>
            <person name="Tyler B."/>
            <person name="Panabieres F."/>
            <person name="Shan W."/>
            <person name="Tripathy S."/>
            <person name="Grunwald N."/>
            <person name="Machado M."/>
            <person name="Johnson C.S."/>
            <person name="Arredondo F."/>
            <person name="Hong C."/>
            <person name="Coffey M."/>
            <person name="Young S.K."/>
            <person name="Zeng Q."/>
            <person name="Gargeya S."/>
            <person name="Fitzgerald M."/>
            <person name="Abouelleil A."/>
            <person name="Alvarado L."/>
            <person name="Chapman S.B."/>
            <person name="Gainer-Dewar J."/>
            <person name="Goldberg J."/>
            <person name="Griggs A."/>
            <person name="Gujja S."/>
            <person name="Hansen M."/>
            <person name="Howarth C."/>
            <person name="Imamovic A."/>
            <person name="Ireland A."/>
            <person name="Larimer J."/>
            <person name="McCowan C."/>
            <person name="Murphy C."/>
            <person name="Pearson M."/>
            <person name="Poon T.W."/>
            <person name="Priest M."/>
            <person name="Roberts A."/>
            <person name="Saif S."/>
            <person name="Shea T."/>
            <person name="Sykes S."/>
            <person name="Wortman J."/>
            <person name="Nusbaum C."/>
            <person name="Birren B."/>
        </authorList>
    </citation>
    <scope>NUCLEOTIDE SEQUENCE [LARGE SCALE GENOMIC DNA]</scope>
    <source>
        <strain evidence="2">CJ05E6</strain>
    </source>
</reference>
<evidence type="ECO:0000313" key="3">
    <source>
        <dbReference type="EMBL" id="ETL80245.1"/>
    </source>
</evidence>
<reference evidence="4" key="4">
    <citation type="submission" date="2013-11" db="EMBL/GenBank/DDBJ databases">
        <title>The Genome Sequence of Phytophthora parasitica IAC_01/95.</title>
        <authorList>
            <consortium name="The Broad Institute Genomics Platform"/>
            <person name="Russ C."/>
            <person name="Tyler B."/>
            <person name="Panabieres F."/>
            <person name="Shan W."/>
            <person name="Tripathy S."/>
            <person name="Grunwald N."/>
            <person name="Machado M."/>
            <person name="Johnson C.S."/>
            <person name="Arredondo F."/>
            <person name="Hong C."/>
            <person name="Coffey M."/>
            <person name="Young S.K."/>
            <person name="Zeng Q."/>
            <person name="Gargeya S."/>
            <person name="Fitzgerald M."/>
            <person name="Abouelleil A."/>
            <person name="Alvarado L."/>
            <person name="Chapman S.B."/>
            <person name="Gainer-Dewar J."/>
            <person name="Goldberg J."/>
            <person name="Griggs A."/>
            <person name="Gujja S."/>
            <person name="Hansen M."/>
            <person name="Howarth C."/>
            <person name="Imamovic A."/>
            <person name="Ireland A."/>
            <person name="Larimer J."/>
            <person name="McCowan C."/>
            <person name="Murphy C."/>
            <person name="Pearson M."/>
            <person name="Poon T.W."/>
            <person name="Priest M."/>
            <person name="Roberts A."/>
            <person name="Saif S."/>
            <person name="Shea T."/>
            <person name="Sykes S."/>
            <person name="Wortman J."/>
            <person name="Nusbaum C."/>
            <person name="Birren B."/>
        </authorList>
    </citation>
    <scope>NUCLEOTIDE SEQUENCE [LARGE SCALE GENOMIC DNA]</scope>
    <source>
        <strain evidence="4">IAC_01/95</strain>
    </source>
</reference>
<dbReference type="EMBL" id="KI676091">
    <property type="protein sequence ID" value="ETL27007.1"/>
    <property type="molecule type" value="Genomic_DNA"/>
</dbReference>
<protein>
    <submittedName>
        <fullName evidence="2">Uncharacterized protein</fullName>
    </submittedName>
</protein>
<reference evidence="3" key="1">
    <citation type="submission" date="2013-11" db="EMBL/GenBank/DDBJ databases">
        <title>The Genome Sequence of Phytophthora parasitica CHvinca01.</title>
        <authorList>
            <consortium name="The Broad Institute Genomics Platform"/>
            <person name="Russ C."/>
            <person name="Tyler B."/>
            <person name="Panabieres F."/>
            <person name="Shan W."/>
            <person name="Tripathy S."/>
            <person name="Grunwald N."/>
            <person name="Machado M."/>
            <person name="Johnson C.S."/>
            <person name="Arredondo F."/>
            <person name="Hong C."/>
            <person name="Coffey M."/>
            <person name="Young S.K."/>
            <person name="Zeng Q."/>
            <person name="Gargeya S."/>
            <person name="Fitzgerald M."/>
            <person name="Abouelleil A."/>
            <person name="Alvarado L."/>
            <person name="Chapman S.B."/>
            <person name="Gainer-Dewar J."/>
            <person name="Goldberg J."/>
            <person name="Griggs A."/>
            <person name="Gujja S."/>
            <person name="Hansen M."/>
            <person name="Howarth C."/>
            <person name="Imamovic A."/>
            <person name="Ireland A."/>
            <person name="Larimer J."/>
            <person name="McCowan C."/>
            <person name="Murphy C."/>
            <person name="Pearson M."/>
            <person name="Poon T.W."/>
            <person name="Priest M."/>
            <person name="Roberts A."/>
            <person name="Saif S."/>
            <person name="Shea T."/>
            <person name="Sykes S."/>
            <person name="Wortman J."/>
            <person name="Nusbaum C."/>
            <person name="Birren B."/>
        </authorList>
    </citation>
    <scope>NUCLEOTIDE SEQUENCE [LARGE SCALE GENOMIC DNA]</scope>
    <source>
        <strain evidence="3">CHvinca01</strain>
    </source>
</reference>
<dbReference type="Proteomes" id="UP000053236">
    <property type="component" value="Unassembled WGS sequence"/>
</dbReference>
<gene>
    <name evidence="4" type="ORF">L914_19282</name>
    <name evidence="1" type="ORF">L915_19515</name>
    <name evidence="2" type="ORF">L916_19404</name>
    <name evidence="3" type="ORF">L917_19248</name>
</gene>
<reference evidence="1" key="2">
    <citation type="submission" date="2013-11" db="EMBL/GenBank/DDBJ databases">
        <title>The Genome Sequence of Phytophthora parasitica CJ02B3.</title>
        <authorList>
            <consortium name="The Broad Institute Genomics Platform"/>
            <person name="Russ C."/>
            <person name="Tyler B."/>
            <person name="Panabieres F."/>
            <person name="Shan W."/>
            <person name="Tripathy S."/>
            <person name="Grunwald N."/>
            <person name="Machado M."/>
            <person name="Johnson C.S."/>
            <person name="Arredondo F."/>
            <person name="Hong C."/>
            <person name="Coffey M."/>
            <person name="Young S.K."/>
            <person name="Zeng Q."/>
            <person name="Gargeya S."/>
            <person name="Fitzgerald M."/>
            <person name="Abouelleil A."/>
            <person name="Alvarado L."/>
            <person name="Chapman S.B."/>
            <person name="Gainer-Dewar J."/>
            <person name="Goldberg J."/>
            <person name="Griggs A."/>
            <person name="Gujja S."/>
            <person name="Hansen M."/>
            <person name="Howarth C."/>
            <person name="Imamovic A."/>
            <person name="Ireland A."/>
            <person name="Larimer J."/>
            <person name="McCowan C."/>
            <person name="Murphy C."/>
            <person name="Pearson M."/>
            <person name="Poon T.W."/>
            <person name="Priest M."/>
            <person name="Roberts A."/>
            <person name="Saif S."/>
            <person name="Shea T."/>
            <person name="Sykes S."/>
            <person name="Wortman J."/>
            <person name="Nusbaum C."/>
            <person name="Birren B."/>
        </authorList>
    </citation>
    <scope>NUCLEOTIDE SEQUENCE [LARGE SCALE GENOMIC DNA]</scope>
    <source>
        <strain evidence="1">CJ02B3</strain>
    </source>
</reference>
<evidence type="ECO:0000313" key="2">
    <source>
        <dbReference type="EMBL" id="ETL27007.1"/>
    </source>
</evidence>
<dbReference type="Proteomes" id="UP000054532">
    <property type="component" value="Unassembled WGS sequence"/>
</dbReference>
<evidence type="ECO:0000313" key="4">
    <source>
        <dbReference type="EMBL" id="ETM33495.1"/>
    </source>
</evidence>
<dbReference type="VEuPathDB" id="FungiDB:PPTG_24245"/>
<dbReference type="AlphaFoldDB" id="W2I0J2"/>
<organism evidence="2">
    <name type="scientific">Phytophthora nicotianae</name>
    <name type="common">Potato buckeye rot agent</name>
    <name type="synonym">Phytophthora parasitica</name>
    <dbReference type="NCBI Taxonomy" id="4792"/>
    <lineage>
        <taxon>Eukaryota</taxon>
        <taxon>Sar</taxon>
        <taxon>Stramenopiles</taxon>
        <taxon>Oomycota</taxon>
        <taxon>Peronosporomycetes</taxon>
        <taxon>Peronosporales</taxon>
        <taxon>Peronosporaceae</taxon>
        <taxon>Phytophthora</taxon>
    </lineage>
</organism>
<accession>W2I0J2</accession>
<dbReference type="Proteomes" id="UP000053864">
    <property type="component" value="Unassembled WGS sequence"/>
</dbReference>
<evidence type="ECO:0000313" key="1">
    <source>
        <dbReference type="EMBL" id="ETK73570.1"/>
    </source>
</evidence>
<dbReference type="EMBL" id="KI696038">
    <property type="protein sequence ID" value="ETM33495.1"/>
    <property type="molecule type" value="Genomic_DNA"/>
</dbReference>
<dbReference type="Proteomes" id="UP000054423">
    <property type="component" value="Unassembled WGS sequence"/>
</dbReference>
<name>W2I0J2_PHYNI</name>